<dbReference type="STRING" id="314287.GB2207_08331"/>
<proteinExistence type="predicted"/>
<dbReference type="InterPro" id="IPR035924">
    <property type="entry name" value="FlaG-like_sf"/>
</dbReference>
<dbReference type="eggNOG" id="COG1334">
    <property type="taxonomic scope" value="Bacteria"/>
</dbReference>
<organism evidence="2 3">
    <name type="scientific">gamma proteobacterium HTCC2207</name>
    <dbReference type="NCBI Taxonomy" id="314287"/>
    <lineage>
        <taxon>Bacteria</taxon>
        <taxon>Pseudomonadati</taxon>
        <taxon>Pseudomonadota</taxon>
        <taxon>Gammaproteobacteria</taxon>
        <taxon>Cellvibrionales</taxon>
        <taxon>Porticoccaceae</taxon>
        <taxon>SAR92 clade</taxon>
    </lineage>
</organism>
<reference evidence="2 3" key="1">
    <citation type="submission" date="2006-03" db="EMBL/GenBank/DDBJ databases">
        <authorList>
            <person name="Giovannoni S.J."/>
            <person name="Cho J.-C."/>
            <person name="Ferriera S."/>
            <person name="Johnson J."/>
            <person name="Kravitz S."/>
            <person name="Halpern A."/>
            <person name="Remington K."/>
            <person name="Beeson K."/>
            <person name="Tran B."/>
            <person name="Rogers Y.-H."/>
            <person name="Friedman R."/>
            <person name="Venter J.C."/>
        </authorList>
    </citation>
    <scope>NUCLEOTIDE SEQUENCE [LARGE SCALE GENOMIC DNA]</scope>
    <source>
        <strain evidence="2 3">HTCC2207</strain>
    </source>
</reference>
<gene>
    <name evidence="2" type="ORF">GB2207_08331</name>
</gene>
<dbReference type="Proteomes" id="UP000005555">
    <property type="component" value="Unassembled WGS sequence"/>
</dbReference>
<evidence type="ECO:0000256" key="1">
    <source>
        <dbReference type="SAM" id="MobiDB-lite"/>
    </source>
</evidence>
<dbReference type="GO" id="GO:0008236">
    <property type="term" value="F:serine-type peptidase activity"/>
    <property type="evidence" value="ECO:0007669"/>
    <property type="project" value="InterPro"/>
</dbReference>
<dbReference type="Pfam" id="PF03646">
    <property type="entry name" value="FlaG"/>
    <property type="match status" value="1"/>
</dbReference>
<dbReference type="PANTHER" id="PTHR37166">
    <property type="entry name" value="PROTEIN FLAG"/>
    <property type="match status" value="1"/>
</dbReference>
<dbReference type="OrthoDB" id="5741693at2"/>
<dbReference type="SUPFAM" id="SSF160214">
    <property type="entry name" value="FlaG-like"/>
    <property type="match status" value="1"/>
</dbReference>
<evidence type="ECO:0000313" key="3">
    <source>
        <dbReference type="Proteomes" id="UP000005555"/>
    </source>
</evidence>
<dbReference type="PANTHER" id="PTHR37166:SF1">
    <property type="entry name" value="PROTEIN FLAG"/>
    <property type="match status" value="1"/>
</dbReference>
<keyword evidence="2" id="KW-0966">Cell projection</keyword>
<keyword evidence="3" id="KW-1185">Reference proteome</keyword>
<dbReference type="AlphaFoldDB" id="Q1YVA7"/>
<dbReference type="GO" id="GO:0006508">
    <property type="term" value="P:proteolysis"/>
    <property type="evidence" value="ECO:0007669"/>
    <property type="project" value="InterPro"/>
</dbReference>
<dbReference type="EMBL" id="AAPI01000001">
    <property type="protein sequence ID" value="EAS47801.1"/>
    <property type="molecule type" value="Genomic_DNA"/>
</dbReference>
<evidence type="ECO:0000313" key="2">
    <source>
        <dbReference type="EMBL" id="EAS47801.1"/>
    </source>
</evidence>
<dbReference type="Gene3D" id="3.30.160.170">
    <property type="entry name" value="FlaG-like"/>
    <property type="match status" value="1"/>
</dbReference>
<feature type="region of interest" description="Disordered" evidence="1">
    <location>
        <begin position="1"/>
        <end position="59"/>
    </location>
</feature>
<sequence length="139" mass="14881">MVNVMSGVEVNLRAPQPQSPSSGQGEPRIVKAAPAELKTTPTLSLKELSSEATARRGDVADQMTKTVDDIKSAVETLNLTMKKIPTSLAFSVDSASNRVVVQVTNEETGEVVRTLPGEAVLQIARNLESLKGVLFDETF</sequence>
<dbReference type="InterPro" id="IPR005186">
    <property type="entry name" value="FlaG"/>
</dbReference>
<accession>Q1YVA7</accession>
<dbReference type="HOGENOM" id="CLU_1842229_0_0_6"/>
<comment type="caution">
    <text evidence="2">The sequence shown here is derived from an EMBL/GenBank/DDBJ whole genome shotgun (WGS) entry which is preliminary data.</text>
</comment>
<keyword evidence="2" id="KW-0282">Flagellum</keyword>
<name>Q1YVA7_9GAMM</name>
<dbReference type="GO" id="GO:0005576">
    <property type="term" value="C:extracellular region"/>
    <property type="evidence" value="ECO:0007669"/>
    <property type="project" value="InterPro"/>
</dbReference>
<keyword evidence="2" id="KW-0969">Cilium</keyword>
<protein>
    <submittedName>
        <fullName evidence="2">Flagellin FlaG, putative</fullName>
    </submittedName>
</protein>